<name>A7RTB2_NEMVE</name>
<evidence type="ECO:0000313" key="9">
    <source>
        <dbReference type="Proteomes" id="UP000001593"/>
    </source>
</evidence>
<dbReference type="GO" id="GO:0016791">
    <property type="term" value="F:phosphatase activity"/>
    <property type="evidence" value="ECO:0000318"/>
    <property type="project" value="GO_Central"/>
</dbReference>
<evidence type="ECO:0000256" key="3">
    <source>
        <dbReference type="ARBA" id="ARBA00012646"/>
    </source>
</evidence>
<evidence type="ECO:0000256" key="4">
    <source>
        <dbReference type="ARBA" id="ARBA00022729"/>
    </source>
</evidence>
<evidence type="ECO:0000313" key="8">
    <source>
        <dbReference type="EMBL" id="EDO45438.1"/>
    </source>
</evidence>
<dbReference type="InParanoid" id="A7RTB2"/>
<proteinExistence type="inferred from homology"/>
<dbReference type="GO" id="GO:0003993">
    <property type="term" value="F:acid phosphatase activity"/>
    <property type="evidence" value="ECO:0007669"/>
    <property type="project" value="UniProtKB-EC"/>
</dbReference>
<accession>A7RTB2</accession>
<dbReference type="Proteomes" id="UP000001593">
    <property type="component" value="Unassembled WGS sequence"/>
</dbReference>
<dbReference type="SUPFAM" id="SSF53254">
    <property type="entry name" value="Phosphoglycerate mutase-like"/>
    <property type="match status" value="1"/>
</dbReference>
<organism evidence="8 9">
    <name type="scientific">Nematostella vectensis</name>
    <name type="common">Starlet sea anemone</name>
    <dbReference type="NCBI Taxonomy" id="45351"/>
    <lineage>
        <taxon>Eukaryota</taxon>
        <taxon>Metazoa</taxon>
        <taxon>Cnidaria</taxon>
        <taxon>Anthozoa</taxon>
        <taxon>Hexacorallia</taxon>
        <taxon>Actiniaria</taxon>
        <taxon>Edwardsiidae</taxon>
        <taxon>Nematostella</taxon>
    </lineage>
</organism>
<evidence type="ECO:0000256" key="5">
    <source>
        <dbReference type="ARBA" id="ARBA00022801"/>
    </source>
</evidence>
<keyword evidence="9" id="KW-1185">Reference proteome</keyword>
<dbReference type="HOGENOM" id="CLU_348948_0_0_1"/>
<dbReference type="eggNOG" id="KOG3720">
    <property type="taxonomic scope" value="Eukaryota"/>
</dbReference>
<dbReference type="InterPro" id="IPR000560">
    <property type="entry name" value="His_Pase_clade-2"/>
</dbReference>
<keyword evidence="5" id="KW-0378">Hydrolase</keyword>
<sequence length="808" mass="92650">MELSYPSLIRRKVSGRVVHFLVVFLLSLLCSSISITGSPLIKQVVVISRHGSRGFLTKHHKTFVEGGDSSLTVRGMDEMFMAGEYIRRQYNESTHLNLLTEKYNASEVYVRSSDFARTLNSASSFLLGLYPPMNQTQSTSYGRIYSAPYNIQQVPIHTVDVENDQLLRGWMNCSTFQKKVSAFYNSKQFTSYKSQSANFLKELEDLTGMEDIQLENFYNVYDFIHLHRVYGDTSLNLTKGQWQRVQSIAAWVESHKFSFDVIGSKGGGILANEIAENFQETKTGHRKAKLLYYSAHYPTITSLFATLGLGKDLTLHSIPSYASLVIIELLQTDVGEYNVRFGFRDGPDNDTGQDPLQFHVLPGCKETLCPLETFIKHVTSLQVRDQMSWCDACGNTGVTGVQARQTLYKVGRTEIQSTHRLTDNQLLQKPLYDGQKYSQRIVLLSVKNGPPLLQKPTIAETHYCRNLFRTDRNERAGGSVRCPSTVLPLKSRPQLLWQKGSQWSEKRPVPQSTTKLIYLVQTAVCIPPRLLESGGFGDAHSCDCDVIVLSYKRKCGNVPPSHVAYTFKEKISWSAGRNLLYYLSTSRQKQYLYYIFMDDDVQLSYRNRFLSEERSIPPMRAFEQFLVRKRPAVGTANYQIHHSAEDMLQKRRRLCPKWKSSNNSEKVDYVPVTHFDACFNAFHRDAIHYLIPYPTDYDDICWWHSQRYVITAAELVFRGHVWIYAPVVIAVNSQHSDYPRDDRNASKVWSELVRRVARTLPAEYQRSQLVRRFTENPEQYVETSRAVCFDLPPLHPVEPYAHFTASVI</sequence>
<evidence type="ECO:0000256" key="6">
    <source>
        <dbReference type="ARBA" id="ARBA00023157"/>
    </source>
</evidence>
<evidence type="ECO:0000256" key="1">
    <source>
        <dbReference type="ARBA" id="ARBA00000032"/>
    </source>
</evidence>
<dbReference type="AlphaFoldDB" id="A7RTB2"/>
<comment type="similarity">
    <text evidence="2">Belongs to the histidine acid phosphatase family.</text>
</comment>
<dbReference type="CDD" id="cd07061">
    <property type="entry name" value="HP_HAP_like"/>
    <property type="match status" value="1"/>
</dbReference>
<keyword evidence="7" id="KW-0325">Glycoprotein</keyword>
<keyword evidence="6" id="KW-1015">Disulfide bond</keyword>
<dbReference type="PANTHER" id="PTHR11567:SF211">
    <property type="entry name" value="PROSTATIC ACID PHOSPHATASE"/>
    <property type="match status" value="1"/>
</dbReference>
<dbReference type="PANTHER" id="PTHR11567">
    <property type="entry name" value="ACID PHOSPHATASE-RELATED"/>
    <property type="match status" value="1"/>
</dbReference>
<comment type="catalytic activity">
    <reaction evidence="1">
        <text>a phosphate monoester + H2O = an alcohol + phosphate</text>
        <dbReference type="Rhea" id="RHEA:15017"/>
        <dbReference type="ChEBI" id="CHEBI:15377"/>
        <dbReference type="ChEBI" id="CHEBI:30879"/>
        <dbReference type="ChEBI" id="CHEBI:43474"/>
        <dbReference type="ChEBI" id="CHEBI:67140"/>
        <dbReference type="EC" id="3.1.3.2"/>
    </reaction>
</comment>
<protein>
    <recommendedName>
        <fullName evidence="3">acid phosphatase</fullName>
        <ecNumber evidence="3">3.1.3.2</ecNumber>
    </recommendedName>
</protein>
<evidence type="ECO:0000256" key="7">
    <source>
        <dbReference type="ARBA" id="ARBA00023180"/>
    </source>
</evidence>
<dbReference type="InterPro" id="IPR050645">
    <property type="entry name" value="Histidine_acid_phosphatase"/>
</dbReference>
<dbReference type="EMBL" id="DS469536">
    <property type="protein sequence ID" value="EDO45438.1"/>
    <property type="molecule type" value="Genomic_DNA"/>
</dbReference>
<dbReference type="Pfam" id="PF00328">
    <property type="entry name" value="His_Phos_2"/>
    <property type="match status" value="1"/>
</dbReference>
<dbReference type="InterPro" id="IPR029033">
    <property type="entry name" value="His_PPase_superfam"/>
</dbReference>
<dbReference type="EC" id="3.1.3.2" evidence="3"/>
<dbReference type="Gene3D" id="3.40.50.1240">
    <property type="entry name" value="Phosphoglycerate mutase-like"/>
    <property type="match status" value="1"/>
</dbReference>
<gene>
    <name evidence="8" type="ORF">NEMVEDRAFT_v1g201833</name>
</gene>
<reference evidence="8 9" key="1">
    <citation type="journal article" date="2007" name="Science">
        <title>Sea anemone genome reveals ancestral eumetazoan gene repertoire and genomic organization.</title>
        <authorList>
            <person name="Putnam N.H."/>
            <person name="Srivastava M."/>
            <person name="Hellsten U."/>
            <person name="Dirks B."/>
            <person name="Chapman J."/>
            <person name="Salamov A."/>
            <person name="Terry A."/>
            <person name="Shapiro H."/>
            <person name="Lindquist E."/>
            <person name="Kapitonov V.V."/>
            <person name="Jurka J."/>
            <person name="Genikhovich G."/>
            <person name="Grigoriev I.V."/>
            <person name="Lucas S.M."/>
            <person name="Steele R.E."/>
            <person name="Finnerty J.R."/>
            <person name="Technau U."/>
            <person name="Martindale M.Q."/>
            <person name="Rokhsar D.S."/>
        </authorList>
    </citation>
    <scope>NUCLEOTIDE SEQUENCE [LARGE SCALE GENOMIC DNA]</scope>
    <source>
        <strain evidence="9">CH2 X CH6</strain>
    </source>
</reference>
<keyword evidence="4" id="KW-0732">Signal</keyword>
<evidence type="ECO:0000256" key="2">
    <source>
        <dbReference type="ARBA" id="ARBA00005375"/>
    </source>
</evidence>